<evidence type="ECO:0000256" key="5">
    <source>
        <dbReference type="ARBA" id="ARBA00022821"/>
    </source>
</evidence>
<keyword evidence="5" id="KW-0611">Plant defense</keyword>
<dbReference type="Pfam" id="PF01582">
    <property type="entry name" value="TIR"/>
    <property type="match status" value="2"/>
</dbReference>
<dbReference type="InParanoid" id="A0A3N7GSG9"/>
<protein>
    <recommendedName>
        <fullName evidence="1">ADP-ribosyl cyclase/cyclic ADP-ribose hydrolase</fullName>
        <ecNumber evidence="1">3.2.2.6</ecNumber>
    </recommendedName>
</protein>
<dbReference type="GO" id="GO:0043531">
    <property type="term" value="F:ADP binding"/>
    <property type="evidence" value="ECO:0007669"/>
    <property type="project" value="InterPro"/>
</dbReference>
<dbReference type="PANTHER" id="PTHR11017">
    <property type="entry name" value="LEUCINE-RICH REPEAT-CONTAINING PROTEIN"/>
    <property type="match status" value="1"/>
</dbReference>
<evidence type="ECO:0000256" key="4">
    <source>
        <dbReference type="ARBA" id="ARBA00022801"/>
    </source>
</evidence>
<dbReference type="GO" id="GO:0007165">
    <property type="term" value="P:signal transduction"/>
    <property type="evidence" value="ECO:0007669"/>
    <property type="project" value="InterPro"/>
</dbReference>
<dbReference type="InterPro" id="IPR003591">
    <property type="entry name" value="Leu-rich_rpt_typical-subtyp"/>
</dbReference>
<dbReference type="InterPro" id="IPR001611">
    <property type="entry name" value="Leu-rich_rpt"/>
</dbReference>
<reference evidence="9 10" key="1">
    <citation type="journal article" date="2006" name="Science">
        <title>The genome of black cottonwood, Populus trichocarpa (Torr. &amp; Gray).</title>
        <authorList>
            <person name="Tuskan G.A."/>
            <person name="Difazio S."/>
            <person name="Jansson S."/>
            <person name="Bohlmann J."/>
            <person name="Grigoriev I."/>
            <person name="Hellsten U."/>
            <person name="Putnam N."/>
            <person name="Ralph S."/>
            <person name="Rombauts S."/>
            <person name="Salamov A."/>
            <person name="Schein J."/>
            <person name="Sterck L."/>
            <person name="Aerts A."/>
            <person name="Bhalerao R.R."/>
            <person name="Bhalerao R.P."/>
            <person name="Blaudez D."/>
            <person name="Boerjan W."/>
            <person name="Brun A."/>
            <person name="Brunner A."/>
            <person name="Busov V."/>
            <person name="Campbell M."/>
            <person name="Carlson J."/>
            <person name="Chalot M."/>
            <person name="Chapman J."/>
            <person name="Chen G.L."/>
            <person name="Cooper D."/>
            <person name="Coutinho P.M."/>
            <person name="Couturier J."/>
            <person name="Covert S."/>
            <person name="Cronk Q."/>
            <person name="Cunningham R."/>
            <person name="Davis J."/>
            <person name="Degroeve S."/>
            <person name="Dejardin A."/>
            <person name="Depamphilis C."/>
            <person name="Detter J."/>
            <person name="Dirks B."/>
            <person name="Dubchak I."/>
            <person name="Duplessis S."/>
            <person name="Ehlting J."/>
            <person name="Ellis B."/>
            <person name="Gendler K."/>
            <person name="Goodstein D."/>
            <person name="Gribskov M."/>
            <person name="Grimwood J."/>
            <person name="Groover A."/>
            <person name="Gunter L."/>
            <person name="Hamberger B."/>
            <person name="Heinze B."/>
            <person name="Helariutta Y."/>
            <person name="Henrissat B."/>
            <person name="Holligan D."/>
            <person name="Holt R."/>
            <person name="Huang W."/>
            <person name="Islam-Faridi N."/>
            <person name="Jones S."/>
            <person name="Jones-Rhoades M."/>
            <person name="Jorgensen R."/>
            <person name="Joshi C."/>
            <person name="Kangasjarvi J."/>
            <person name="Karlsson J."/>
            <person name="Kelleher C."/>
            <person name="Kirkpatrick R."/>
            <person name="Kirst M."/>
            <person name="Kohler A."/>
            <person name="Kalluri U."/>
            <person name="Larimer F."/>
            <person name="Leebens-Mack J."/>
            <person name="Leple J.C."/>
            <person name="Locascio P."/>
            <person name="Lou Y."/>
            <person name="Lucas S."/>
            <person name="Martin F."/>
            <person name="Montanini B."/>
            <person name="Napoli C."/>
            <person name="Nelson D.R."/>
            <person name="Nelson C."/>
            <person name="Nieminen K."/>
            <person name="Nilsson O."/>
            <person name="Pereda V."/>
            <person name="Peter G."/>
            <person name="Philippe R."/>
            <person name="Pilate G."/>
            <person name="Poliakov A."/>
            <person name="Razumovskaya J."/>
            <person name="Richardson P."/>
            <person name="Rinaldi C."/>
            <person name="Ritland K."/>
            <person name="Rouze P."/>
            <person name="Ryaboy D."/>
            <person name="Schmutz J."/>
            <person name="Schrader J."/>
            <person name="Segerman B."/>
            <person name="Shin H."/>
            <person name="Siddiqui A."/>
            <person name="Sterky F."/>
            <person name="Terry A."/>
            <person name="Tsai C.J."/>
            <person name="Uberbacher E."/>
            <person name="Unneberg P."/>
            <person name="Vahala J."/>
            <person name="Wall K."/>
            <person name="Wessler S."/>
            <person name="Yang G."/>
            <person name="Yin T."/>
            <person name="Douglas C."/>
            <person name="Marra M."/>
            <person name="Sandberg G."/>
            <person name="Van de Peer Y."/>
            <person name="Rokhsar D."/>
        </authorList>
    </citation>
    <scope>NUCLEOTIDE SEQUENCE [LARGE SCALE GENOMIC DNA]</scope>
    <source>
        <strain evidence="10">cv. Nisqually</strain>
    </source>
</reference>
<dbReference type="Gene3D" id="1.10.8.430">
    <property type="entry name" value="Helical domain of apoptotic protease-activating factors"/>
    <property type="match status" value="1"/>
</dbReference>
<keyword evidence="3" id="KW-0677">Repeat</keyword>
<dbReference type="InterPro" id="IPR032675">
    <property type="entry name" value="LRR_dom_sf"/>
</dbReference>
<feature type="domain" description="TIR" evidence="8">
    <location>
        <begin position="1140"/>
        <end position="1273"/>
    </location>
</feature>
<dbReference type="PANTHER" id="PTHR11017:SF559">
    <property type="entry name" value="DISEASE RESISTANCE PROTEIN CHL1"/>
    <property type="match status" value="1"/>
</dbReference>
<evidence type="ECO:0000313" key="10">
    <source>
        <dbReference type="Proteomes" id="UP000006729"/>
    </source>
</evidence>
<dbReference type="InterPro" id="IPR058192">
    <property type="entry name" value="WHD_ROQ1-like"/>
</dbReference>
<dbReference type="InterPro" id="IPR027417">
    <property type="entry name" value="P-loop_NTPase"/>
</dbReference>
<dbReference type="InterPro" id="IPR044974">
    <property type="entry name" value="Disease_R_plants"/>
</dbReference>
<dbReference type="InterPro" id="IPR042197">
    <property type="entry name" value="Apaf_helical"/>
</dbReference>
<dbReference type="SMART" id="SM00255">
    <property type="entry name" value="TIR"/>
    <property type="match status" value="2"/>
</dbReference>
<evidence type="ECO:0000256" key="2">
    <source>
        <dbReference type="ARBA" id="ARBA00022614"/>
    </source>
</evidence>
<evidence type="ECO:0000313" key="9">
    <source>
        <dbReference type="EMBL" id="RQO99221.1"/>
    </source>
</evidence>
<dbReference type="Gene3D" id="3.80.10.10">
    <property type="entry name" value="Ribonuclease Inhibitor"/>
    <property type="match status" value="2"/>
</dbReference>
<evidence type="ECO:0000259" key="8">
    <source>
        <dbReference type="PROSITE" id="PS50104"/>
    </source>
</evidence>
<dbReference type="InterPro" id="IPR035897">
    <property type="entry name" value="Toll_tir_struct_dom_sf"/>
</dbReference>
<proteinExistence type="predicted"/>
<keyword evidence="2" id="KW-0433">Leucine-rich repeat</keyword>
<dbReference type="Pfam" id="PF23282">
    <property type="entry name" value="WHD_ROQ1"/>
    <property type="match status" value="1"/>
</dbReference>
<dbReference type="InterPro" id="IPR000157">
    <property type="entry name" value="TIR_dom"/>
</dbReference>
<keyword evidence="6" id="KW-0520">NAD</keyword>
<dbReference type="FunFam" id="3.40.50.10140:FF:000007">
    <property type="entry name" value="Disease resistance protein (TIR-NBS-LRR class)"/>
    <property type="match status" value="1"/>
</dbReference>
<dbReference type="SUPFAM" id="SSF52540">
    <property type="entry name" value="P-loop containing nucleoside triphosphate hydrolases"/>
    <property type="match status" value="1"/>
</dbReference>
<dbReference type="FunCoup" id="A0A3N7GSG9">
    <property type="interactions" value="182"/>
</dbReference>
<dbReference type="GO" id="GO:0061809">
    <property type="term" value="F:NAD+ nucleosidase activity, cyclic ADP-ribose generating"/>
    <property type="evidence" value="ECO:0007669"/>
    <property type="project" value="UniProtKB-EC"/>
</dbReference>
<dbReference type="Gene3D" id="3.40.50.10140">
    <property type="entry name" value="Toll/interleukin-1 receptor homology (TIR) domain"/>
    <property type="match status" value="2"/>
</dbReference>
<evidence type="ECO:0000256" key="7">
    <source>
        <dbReference type="ARBA" id="ARBA00047304"/>
    </source>
</evidence>
<dbReference type="InterPro" id="IPR055414">
    <property type="entry name" value="LRR_R13L4/SHOC2-like"/>
</dbReference>
<organism evidence="9 10">
    <name type="scientific">Populus trichocarpa</name>
    <name type="common">Western balsam poplar</name>
    <name type="synonym">Populus balsamifera subsp. trichocarpa</name>
    <dbReference type="NCBI Taxonomy" id="3694"/>
    <lineage>
        <taxon>Eukaryota</taxon>
        <taxon>Viridiplantae</taxon>
        <taxon>Streptophyta</taxon>
        <taxon>Embryophyta</taxon>
        <taxon>Tracheophyta</taxon>
        <taxon>Spermatophyta</taxon>
        <taxon>Magnoliopsida</taxon>
        <taxon>eudicotyledons</taxon>
        <taxon>Gunneridae</taxon>
        <taxon>Pentapetalae</taxon>
        <taxon>rosids</taxon>
        <taxon>fabids</taxon>
        <taxon>Malpighiales</taxon>
        <taxon>Salicaceae</taxon>
        <taxon>Saliceae</taxon>
        <taxon>Populus</taxon>
    </lineage>
</organism>
<dbReference type="GO" id="GO:0006952">
    <property type="term" value="P:defense response"/>
    <property type="evidence" value="ECO:0007669"/>
    <property type="project" value="UniProtKB-KW"/>
</dbReference>
<keyword evidence="10" id="KW-1185">Reference proteome</keyword>
<dbReference type="SMART" id="SM00369">
    <property type="entry name" value="LRR_TYP"/>
    <property type="match status" value="3"/>
</dbReference>
<dbReference type="Pfam" id="PF20160">
    <property type="entry name" value="C-JID"/>
    <property type="match status" value="1"/>
</dbReference>
<accession>A0A3N7GSG9</accession>
<dbReference type="STRING" id="3694.A0A3N7GSG9"/>
<sequence>MASSSMQKAASSSYSPPQWKYDVFLSFRGKDTRNNFTSHLYSNLEQRGIDVYLDDRGLERGKTIEPALWQAIEDSRFSIVVFSRDYASSPWCLDELVKIVQCMKEMGHTVLPVFYDVDPSEVADQKGNYKKAFIEHKEKHSGNLDKVKCWSDCLSTVANLSGWDVRNRDESQSIKKIVEYIQCKLSFTLPTISKNLVGIDSRLKVLNEYIDEQANDTLFIGICGMGGMGKTTVARVLYDRIRWQFGGSCFLANVREVFAEKDGLCRLQEQLLSEISMELPTARDSSRRIDLIKRRLRLKKVLLILDDVDDEEQLQMLAAEHGTFGPGSRIIITSRNKHVLDSHGVTRIYEAEKLNDKDALILFSWKAFKRDQPAEDLSELSKQVVGYANGLPLALEVIGSFLHKRGLREWKSAIDRMNDIPDRKIIDVLRISFDGLHELEKKIFLDIACFLKGMKKDRITRLLDSCGFHADIGMQALIEKSLIRVSRDEIRMHNLLQKMGEEIVRCESPEEPGRRSRLCTYKDVCDALKDSTGKIESIFVDLPKAKEAPWNMTAFSKMTKLRLLKIHNVDLSEGPEYLSNELRFLEWHAYPSKSLPACFRLDDLVELYMSCSSIEQLWCGCKISVNLKIINLSNSLYLTNTPDFTGIPNLESLILEGCASLSEVHPSFGRHKKLQFVNLVNCNSLRILPSHLEMESLKVCTLNGCSKLDKFPDIVGNMNCLRELRLDGTAIAELSSSFHCLAGLVLLSMNSCGNLESIPSSISGLKSLKRLDVSDCSELTNIPENLGEVESLEEFDASGTSIRQPPASIFLLKNLKVLSFNGCKRIAVNLTDQVLPSLSGLCSLEELDLRACNLGEGAVPEDIGCLSSLRSLNLSRNNFVSLPKSINQLSRLEKLALNDCVMLESLPEVPLKVQKVKLDGCLRLKEIPDPIKLSSLKRSEFKCLNCWELYKHNGQNNMGLNMLEKYLQGSSPRPGFSIVVPGNEIPGWFTHQSKESSIRVQVPSNYIDGWMGFAACVAFSAYGKSPLFCHFKVDGKENYPSPMYIGCNSMQALSDHLWLFYLSFDYLKELKERENEAYTELELSFHSYERGVKVKNCGVRLVNSPYTPSWQSPTGRLIVASKEAASSYIDSLANSSYCQWMHDVFFSFRGEHTSNNFTHLYTALVQRGIIRGDTELEYLRVIESSLLRDIKESGLSIIIFARDYACSAWWFDELVKIVGFMKKMKSDTVFPVSAVSYNVEQSRVDAQAESYTIVFDKDEEDFSEDMEKVRRWMDILTEVAISSGSESSKRVNGMDWPVGNRFHGTDMEFLLNFRKKVLEENELDIDFEFDVTLEEN</sequence>
<name>A0A3N7GSG9_POPTR</name>
<dbReference type="Proteomes" id="UP000006729">
    <property type="component" value="Chromosome 13"/>
</dbReference>
<gene>
    <name evidence="9" type="ORF">POPTR_013G098550</name>
</gene>
<dbReference type="GO" id="GO:0051707">
    <property type="term" value="P:response to other organism"/>
    <property type="evidence" value="ECO:0007669"/>
    <property type="project" value="UniProtKB-ARBA"/>
</dbReference>
<evidence type="ECO:0000256" key="6">
    <source>
        <dbReference type="ARBA" id="ARBA00023027"/>
    </source>
</evidence>
<dbReference type="InterPro" id="IPR002182">
    <property type="entry name" value="NB-ARC"/>
</dbReference>
<dbReference type="PROSITE" id="PS50104">
    <property type="entry name" value="TIR"/>
    <property type="match status" value="2"/>
</dbReference>
<comment type="catalytic activity">
    <reaction evidence="7">
        <text>NAD(+) + H2O = ADP-D-ribose + nicotinamide + H(+)</text>
        <dbReference type="Rhea" id="RHEA:16301"/>
        <dbReference type="ChEBI" id="CHEBI:15377"/>
        <dbReference type="ChEBI" id="CHEBI:15378"/>
        <dbReference type="ChEBI" id="CHEBI:17154"/>
        <dbReference type="ChEBI" id="CHEBI:57540"/>
        <dbReference type="ChEBI" id="CHEBI:57967"/>
        <dbReference type="EC" id="3.2.2.6"/>
    </reaction>
    <physiologicalReaction direction="left-to-right" evidence="7">
        <dbReference type="Rhea" id="RHEA:16302"/>
    </physiologicalReaction>
</comment>
<evidence type="ECO:0000256" key="1">
    <source>
        <dbReference type="ARBA" id="ARBA00011982"/>
    </source>
</evidence>
<dbReference type="InterPro" id="IPR045344">
    <property type="entry name" value="C-JID"/>
</dbReference>
<keyword evidence="4" id="KW-0378">Hydrolase</keyword>
<dbReference type="SUPFAM" id="SSF52058">
    <property type="entry name" value="L domain-like"/>
    <property type="match status" value="2"/>
</dbReference>
<dbReference type="PROSITE" id="PS51450">
    <property type="entry name" value="LRR"/>
    <property type="match status" value="1"/>
</dbReference>
<dbReference type="EMBL" id="CM009302">
    <property type="protein sequence ID" value="RQO99221.1"/>
    <property type="molecule type" value="Genomic_DNA"/>
</dbReference>
<feature type="domain" description="TIR" evidence="8">
    <location>
        <begin position="19"/>
        <end position="185"/>
    </location>
</feature>
<evidence type="ECO:0000256" key="3">
    <source>
        <dbReference type="ARBA" id="ARBA00022737"/>
    </source>
</evidence>
<dbReference type="EC" id="3.2.2.6" evidence="1"/>
<dbReference type="Gene3D" id="3.40.50.300">
    <property type="entry name" value="P-loop containing nucleotide triphosphate hydrolases"/>
    <property type="match status" value="1"/>
</dbReference>
<dbReference type="Pfam" id="PF23598">
    <property type="entry name" value="LRR_14"/>
    <property type="match status" value="1"/>
</dbReference>
<dbReference type="SUPFAM" id="SSF52200">
    <property type="entry name" value="Toll/Interleukin receptor TIR domain"/>
    <property type="match status" value="2"/>
</dbReference>
<dbReference type="PRINTS" id="PR00364">
    <property type="entry name" value="DISEASERSIST"/>
</dbReference>
<dbReference type="Pfam" id="PF00931">
    <property type="entry name" value="NB-ARC"/>
    <property type="match status" value="1"/>
</dbReference>